<keyword evidence="3" id="KW-1185">Reference proteome</keyword>
<evidence type="ECO:0000313" key="3">
    <source>
        <dbReference type="Proteomes" id="UP000234323"/>
    </source>
</evidence>
<proteinExistence type="predicted"/>
<dbReference type="Proteomes" id="UP000234323">
    <property type="component" value="Unassembled WGS sequence"/>
</dbReference>
<reference evidence="2 3" key="1">
    <citation type="submission" date="2015-10" db="EMBL/GenBank/DDBJ databases">
        <title>Genome analyses suggest a sexual origin of heterokaryosis in a supposedly ancient asexual fungus.</title>
        <authorList>
            <person name="Ropars J."/>
            <person name="Sedzielewska K."/>
            <person name="Noel J."/>
            <person name="Charron P."/>
            <person name="Farinelli L."/>
            <person name="Marton T."/>
            <person name="Kruger M."/>
            <person name="Pelin A."/>
            <person name="Brachmann A."/>
            <person name="Corradi N."/>
        </authorList>
    </citation>
    <scope>NUCLEOTIDE SEQUENCE [LARGE SCALE GENOMIC DNA]</scope>
    <source>
        <strain evidence="2 3">A4</strain>
    </source>
</reference>
<dbReference type="OrthoDB" id="2303972at2759"/>
<dbReference type="VEuPathDB" id="FungiDB:FUN_000204"/>
<sequence length="125" mass="14181">MKISIPLTIVTIICIMALERIEAFNATIGVFVFYSQCKVWATDNSGNTVMDTGWMNCEKGDPESTFHSRDVSANPYYLHAKVMGSTRKTKHRGPFDSDTCFRFRGNSINWRFDKQDMSYCNGNGS</sequence>
<feature type="signal peptide" evidence="1">
    <location>
        <begin position="1"/>
        <end position="23"/>
    </location>
</feature>
<dbReference type="AlphaFoldDB" id="A0A2I1H8S4"/>
<evidence type="ECO:0000313" key="2">
    <source>
        <dbReference type="EMBL" id="PKY55279.1"/>
    </source>
</evidence>
<feature type="chain" id="PRO_5014162702" evidence="1">
    <location>
        <begin position="24"/>
        <end position="125"/>
    </location>
</feature>
<keyword evidence="1" id="KW-0732">Signal</keyword>
<protein>
    <submittedName>
        <fullName evidence="2">Uncharacterized protein</fullName>
    </submittedName>
</protein>
<gene>
    <name evidence="2" type="ORF">RhiirA4_474617</name>
</gene>
<dbReference type="EMBL" id="LLXI01001816">
    <property type="protein sequence ID" value="PKY55279.1"/>
    <property type="molecule type" value="Genomic_DNA"/>
</dbReference>
<dbReference type="VEuPathDB" id="FungiDB:RhiirFUN_023900"/>
<name>A0A2I1H8S4_9GLOM</name>
<evidence type="ECO:0000256" key="1">
    <source>
        <dbReference type="SAM" id="SignalP"/>
    </source>
</evidence>
<accession>A0A2I1H8S4</accession>
<organism evidence="2 3">
    <name type="scientific">Rhizophagus irregularis</name>
    <dbReference type="NCBI Taxonomy" id="588596"/>
    <lineage>
        <taxon>Eukaryota</taxon>
        <taxon>Fungi</taxon>
        <taxon>Fungi incertae sedis</taxon>
        <taxon>Mucoromycota</taxon>
        <taxon>Glomeromycotina</taxon>
        <taxon>Glomeromycetes</taxon>
        <taxon>Glomerales</taxon>
        <taxon>Glomeraceae</taxon>
        <taxon>Rhizophagus</taxon>
    </lineage>
</organism>
<dbReference type="VEuPathDB" id="FungiDB:RhiirA1_392591"/>
<comment type="caution">
    <text evidence="2">The sequence shown here is derived from an EMBL/GenBank/DDBJ whole genome shotgun (WGS) entry which is preliminary data.</text>
</comment>